<feature type="modified residue" description="4-aspartylphosphate" evidence="7">
    <location>
        <position position="408"/>
    </location>
</feature>
<dbReference type="SUPFAM" id="SSF46785">
    <property type="entry name" value="Winged helix' DNA-binding domain"/>
    <property type="match status" value="1"/>
</dbReference>
<dbReference type="SUPFAM" id="SSF52172">
    <property type="entry name" value="CheY-like"/>
    <property type="match status" value="1"/>
</dbReference>
<feature type="region of interest" description="Disordered" evidence="9">
    <location>
        <begin position="515"/>
        <end position="584"/>
    </location>
</feature>
<dbReference type="InterPro" id="IPR036390">
    <property type="entry name" value="WH_DNA-bd_sf"/>
</dbReference>
<evidence type="ECO:0000256" key="2">
    <source>
        <dbReference type="ARBA" id="ARBA00023015"/>
    </source>
</evidence>
<dbReference type="GO" id="GO:0000156">
    <property type="term" value="F:phosphorelay response regulator activity"/>
    <property type="evidence" value="ECO:0007669"/>
    <property type="project" value="InterPro"/>
</dbReference>
<accession>A0A0A1TB25</accession>
<dbReference type="GO" id="GO:0006357">
    <property type="term" value="P:regulation of transcription by RNA polymerase II"/>
    <property type="evidence" value="ECO:0007669"/>
    <property type="project" value="UniProtKB-UniRule"/>
</dbReference>
<dbReference type="InterPro" id="IPR036388">
    <property type="entry name" value="WH-like_DNA-bd_sf"/>
</dbReference>
<dbReference type="PROSITE" id="PS00434">
    <property type="entry name" value="HSF_DOMAIN"/>
    <property type="match status" value="1"/>
</dbReference>
<dbReference type="InterPro" id="IPR001789">
    <property type="entry name" value="Sig_transdc_resp-reg_receiver"/>
</dbReference>
<dbReference type="AlphaFoldDB" id="A0A0A1TB25"/>
<feature type="coiled-coil region" evidence="8">
    <location>
        <begin position="138"/>
        <end position="165"/>
    </location>
</feature>
<dbReference type="HOGENOM" id="CLU_008776_2_0_1"/>
<evidence type="ECO:0000256" key="6">
    <source>
        <dbReference type="PIRNR" id="PIRNR002595"/>
    </source>
</evidence>
<dbReference type="PIRSF" id="PIRSF002595">
    <property type="entry name" value="RR_SKN7"/>
    <property type="match status" value="1"/>
</dbReference>
<dbReference type="OrthoDB" id="424572at2759"/>
<keyword evidence="4 6" id="KW-0804">Transcription</keyword>
<dbReference type="FunFam" id="1.10.10.10:FF:000027">
    <property type="entry name" value="Heat shock transcription factor 1"/>
    <property type="match status" value="1"/>
</dbReference>
<feature type="domain" description="Response regulatory" evidence="10">
    <location>
        <begin position="356"/>
        <end position="473"/>
    </location>
</feature>
<dbReference type="EMBL" id="CDHN01000004">
    <property type="protein sequence ID" value="CEJ91984.1"/>
    <property type="molecule type" value="Genomic_DNA"/>
</dbReference>
<organism evidence="11 12">
    <name type="scientific">[Torrubiella] hemipterigena</name>
    <dbReference type="NCBI Taxonomy" id="1531966"/>
    <lineage>
        <taxon>Eukaryota</taxon>
        <taxon>Fungi</taxon>
        <taxon>Dikarya</taxon>
        <taxon>Ascomycota</taxon>
        <taxon>Pezizomycotina</taxon>
        <taxon>Sordariomycetes</taxon>
        <taxon>Hypocreomycetidae</taxon>
        <taxon>Hypocreales</taxon>
        <taxon>Clavicipitaceae</taxon>
        <taxon>Clavicipitaceae incertae sedis</taxon>
        <taxon>'Torrubiella' clade</taxon>
    </lineage>
</organism>
<dbReference type="Gene3D" id="3.40.50.2300">
    <property type="match status" value="1"/>
</dbReference>
<keyword evidence="8" id="KW-0175">Coiled coil</keyword>
<dbReference type="Gene3D" id="1.10.10.10">
    <property type="entry name" value="Winged helix-like DNA-binding domain superfamily/Winged helix DNA-binding domain"/>
    <property type="match status" value="1"/>
</dbReference>
<evidence type="ECO:0000256" key="3">
    <source>
        <dbReference type="ARBA" id="ARBA00023125"/>
    </source>
</evidence>
<evidence type="ECO:0000256" key="7">
    <source>
        <dbReference type="PROSITE-ProRule" id="PRU00169"/>
    </source>
</evidence>
<evidence type="ECO:0000256" key="9">
    <source>
        <dbReference type="SAM" id="MobiDB-lite"/>
    </source>
</evidence>
<dbReference type="Pfam" id="PF00072">
    <property type="entry name" value="Response_reg"/>
    <property type="match status" value="1"/>
</dbReference>
<dbReference type="FunFam" id="3.40.50.2300:FF:000212">
    <property type="entry name" value="Stress response regulator/HFS transcription factor"/>
    <property type="match status" value="1"/>
</dbReference>
<dbReference type="STRING" id="1531966.A0A0A1TB25"/>
<evidence type="ECO:0000256" key="5">
    <source>
        <dbReference type="ARBA" id="ARBA00023242"/>
    </source>
</evidence>
<sequence length="584" mass="63287">MSGADLGPAQGAGNNASEFVRKLFKMLEDPSHQDVARWGKDGDTFVVVEGEKFTRSILPKHFKHSNMSSFIRQLNKYDFHKVKPSSDAESSCPGGNILEFKHPYFRVDSKDDLDNIRRKAPAPRKTQPTEDFTTSQHVSVISEQLTATQQQVQQLQELFAEVSQTNRLLVNEVLTMQKMLNAQKQAQHEMLNFLSVYNGAPNANAMMAQRRMPTNGAGDGSESVPELQRARELLSSVAPDAIADRELERLHGVYGPLTDSAAMVTPVTMPLLHDPITDIARYPVYPVGQTVGIDPFHSDHINKIPYAMPGDGSGLTEAQAAAVSQAGLPAPLPGATAPAAPPRDKSTALWGAKKPLVFLVEDDPTCAKIGIKFLKSMGCEVEHAENGADAYTRVTSVGRDHFDLIFMDIIMPKLDGVSATMYIRQHSPSTPVVAMTSNIRPDEVNGYFEHGMNGVLAKPFTKEGMLKSIKTHLVHLLKNPPPQPDQAFMIGNMPYLNPGQALSADGTPIKMEGSVTPSGNGGSTWSPSNMGPGDVDGQYGMANGRHPYGMAPSGPPPFQGQMDLNSTDSPPGKRQRLNPGGGNF</sequence>
<dbReference type="PROSITE" id="PS50110">
    <property type="entry name" value="RESPONSE_REGULATORY"/>
    <property type="match status" value="1"/>
</dbReference>
<gene>
    <name evidence="11" type="ORF">VHEMI07665</name>
</gene>
<dbReference type="PRINTS" id="PR00056">
    <property type="entry name" value="HSFDOMAIN"/>
</dbReference>
<evidence type="ECO:0000256" key="4">
    <source>
        <dbReference type="ARBA" id="ARBA00023163"/>
    </source>
</evidence>
<dbReference type="GO" id="GO:0005634">
    <property type="term" value="C:nucleus"/>
    <property type="evidence" value="ECO:0007669"/>
    <property type="project" value="UniProtKB-SubCell"/>
</dbReference>
<evidence type="ECO:0000313" key="11">
    <source>
        <dbReference type="EMBL" id="CEJ91984.1"/>
    </source>
</evidence>
<dbReference type="PANTHER" id="PTHR10015">
    <property type="entry name" value="HEAT SHOCK TRANSCRIPTION FACTOR"/>
    <property type="match status" value="1"/>
</dbReference>
<name>A0A0A1TB25_9HYPO</name>
<protein>
    <recommendedName>
        <fullName evidence="6">Transcription factor</fullName>
    </recommendedName>
</protein>
<dbReference type="GO" id="GO:0043565">
    <property type="term" value="F:sequence-specific DNA binding"/>
    <property type="evidence" value="ECO:0007669"/>
    <property type="project" value="InterPro"/>
</dbReference>
<comment type="subcellular location">
    <subcellularLocation>
        <location evidence="1 6">Nucleus</location>
    </subcellularLocation>
</comment>
<dbReference type="InterPro" id="IPR011006">
    <property type="entry name" value="CheY-like_superfamily"/>
</dbReference>
<dbReference type="InterPro" id="IPR014402">
    <property type="entry name" value="Sig_transdc_resp-reg_Skn7"/>
</dbReference>
<dbReference type="Proteomes" id="UP000039046">
    <property type="component" value="Unassembled WGS sequence"/>
</dbReference>
<keyword evidence="12" id="KW-1185">Reference proteome</keyword>
<evidence type="ECO:0000256" key="1">
    <source>
        <dbReference type="ARBA" id="ARBA00004123"/>
    </source>
</evidence>
<proteinExistence type="predicted"/>
<dbReference type="GO" id="GO:0003700">
    <property type="term" value="F:DNA-binding transcription factor activity"/>
    <property type="evidence" value="ECO:0007669"/>
    <property type="project" value="UniProtKB-UniRule"/>
</dbReference>
<evidence type="ECO:0000259" key="10">
    <source>
        <dbReference type="PROSITE" id="PS50110"/>
    </source>
</evidence>
<keyword evidence="3 6" id="KW-0238">DNA-binding</keyword>
<dbReference type="CDD" id="cd17546">
    <property type="entry name" value="REC_hyHK_CKI1_RcsC-like"/>
    <property type="match status" value="1"/>
</dbReference>
<evidence type="ECO:0000256" key="8">
    <source>
        <dbReference type="SAM" id="Coils"/>
    </source>
</evidence>
<dbReference type="SMART" id="SM00415">
    <property type="entry name" value="HSF"/>
    <property type="match status" value="1"/>
</dbReference>
<keyword evidence="7" id="KW-0597">Phosphoprotein</keyword>
<dbReference type="Pfam" id="PF00447">
    <property type="entry name" value="HSF_DNA-bind"/>
    <property type="match status" value="1"/>
</dbReference>
<feature type="compositionally biased region" description="Polar residues" evidence="9">
    <location>
        <begin position="515"/>
        <end position="529"/>
    </location>
</feature>
<dbReference type="SMART" id="SM00448">
    <property type="entry name" value="REC"/>
    <property type="match status" value="1"/>
</dbReference>
<keyword evidence="2 6" id="KW-0805">Transcription regulation</keyword>
<dbReference type="PANTHER" id="PTHR10015:SF361">
    <property type="entry name" value="TRANSCRIPTION FACTOR SKN7"/>
    <property type="match status" value="1"/>
</dbReference>
<evidence type="ECO:0000313" key="12">
    <source>
        <dbReference type="Proteomes" id="UP000039046"/>
    </source>
</evidence>
<dbReference type="InterPro" id="IPR000232">
    <property type="entry name" value="HSF_DNA-bd"/>
</dbReference>
<keyword evidence="5 6" id="KW-0539">Nucleus</keyword>
<reference evidence="11 12" key="1">
    <citation type="journal article" date="2015" name="Genome Announc.">
        <title>Draft Genome Sequence and Gene Annotation of the Entomopathogenic Fungus Verticillium hemipterigenum.</title>
        <authorList>
            <person name="Horn F."/>
            <person name="Habel A."/>
            <person name="Scharf D.H."/>
            <person name="Dworschak J."/>
            <person name="Brakhage A.A."/>
            <person name="Guthke R."/>
            <person name="Hertweck C."/>
            <person name="Linde J."/>
        </authorList>
    </citation>
    <scope>NUCLEOTIDE SEQUENCE [LARGE SCALE GENOMIC DNA]</scope>
</reference>